<protein>
    <submittedName>
        <fullName evidence="1">Uncharacterized protein</fullName>
    </submittedName>
</protein>
<accession>A0ABT9J6R0</accession>
<dbReference type="Proteomes" id="UP001231941">
    <property type="component" value="Unassembled WGS sequence"/>
</dbReference>
<evidence type="ECO:0000313" key="1">
    <source>
        <dbReference type="EMBL" id="MDP5277248.1"/>
    </source>
</evidence>
<evidence type="ECO:0000313" key="2">
    <source>
        <dbReference type="Proteomes" id="UP001231941"/>
    </source>
</evidence>
<dbReference type="EMBL" id="JAVAMP010000039">
    <property type="protein sequence ID" value="MDP5277248.1"/>
    <property type="molecule type" value="Genomic_DNA"/>
</dbReference>
<organism evidence="1 2">
    <name type="scientific">Chengkuizengella axinellae</name>
    <dbReference type="NCBI Taxonomy" id="3064388"/>
    <lineage>
        <taxon>Bacteria</taxon>
        <taxon>Bacillati</taxon>
        <taxon>Bacillota</taxon>
        <taxon>Bacilli</taxon>
        <taxon>Bacillales</taxon>
        <taxon>Paenibacillaceae</taxon>
        <taxon>Chengkuizengella</taxon>
    </lineage>
</organism>
<gene>
    <name evidence="1" type="ORF">Q5Y73_24505</name>
</gene>
<sequence>MNKKQIKVDCKNKKPHSIWLYSIDEYYSIPTETRCDKCGSFFDWKNAKGCMSFK</sequence>
<proteinExistence type="predicted"/>
<keyword evidence="2" id="KW-1185">Reference proteome</keyword>
<name>A0ABT9J6R0_9BACL</name>
<dbReference type="RefSeq" id="WP_305994547.1">
    <property type="nucleotide sequence ID" value="NZ_JAVAMP010000039.1"/>
</dbReference>
<comment type="caution">
    <text evidence="1">The sequence shown here is derived from an EMBL/GenBank/DDBJ whole genome shotgun (WGS) entry which is preliminary data.</text>
</comment>
<reference evidence="1 2" key="1">
    <citation type="submission" date="2023-08" db="EMBL/GenBank/DDBJ databases">
        <authorList>
            <person name="Park J.-S."/>
        </authorList>
    </citation>
    <scope>NUCLEOTIDE SEQUENCE [LARGE SCALE GENOMIC DNA]</scope>
    <source>
        <strain evidence="1 2">2205SS18-9</strain>
    </source>
</reference>